<sequence length="57" mass="6492">MATPTEPSRTPKLETPKYGFNTFAERINGRAAMVGLVALLLWEYWTGEGLLHWLGWL</sequence>
<keyword evidence="1" id="KW-0812">Transmembrane</keyword>
<protein>
    <submittedName>
        <fullName evidence="2">CAB/ELIP/HLIP superfamily protein</fullName>
    </submittedName>
</protein>
<evidence type="ECO:0000256" key="1">
    <source>
        <dbReference type="SAM" id="Phobius"/>
    </source>
</evidence>
<dbReference type="STRING" id="197221.gene:10748522"/>
<keyword evidence="1" id="KW-1133">Transmembrane helix</keyword>
<dbReference type="Proteomes" id="UP000000440">
    <property type="component" value="Chromosome"/>
</dbReference>
<accession>Q8DHN0</accession>
<gene>
    <name evidence="2" type="ordered locus">tsr1916</name>
</gene>
<evidence type="ECO:0000313" key="2">
    <source>
        <dbReference type="EMBL" id="BAC09468.1"/>
    </source>
</evidence>
<feature type="transmembrane region" description="Helical" evidence="1">
    <location>
        <begin position="27"/>
        <end position="45"/>
    </location>
</feature>
<keyword evidence="1" id="KW-0472">Membrane</keyword>
<organism evidence="2 3">
    <name type="scientific">Thermosynechococcus vestitus (strain NIES-2133 / IAM M-273 / BP-1)</name>
    <dbReference type="NCBI Taxonomy" id="197221"/>
    <lineage>
        <taxon>Bacteria</taxon>
        <taxon>Bacillati</taxon>
        <taxon>Cyanobacteriota</taxon>
        <taxon>Cyanophyceae</taxon>
        <taxon>Acaryochloridales</taxon>
        <taxon>Thermosynechococcaceae</taxon>
        <taxon>Thermosynechococcus</taxon>
    </lineage>
</organism>
<dbReference type="KEGG" id="tel:tsr1916"/>
<name>Q8DHN0_THEVB</name>
<keyword evidence="3" id="KW-1185">Reference proteome</keyword>
<dbReference type="EMBL" id="BA000039">
    <property type="protein sequence ID" value="BAC09468.1"/>
    <property type="molecule type" value="Genomic_DNA"/>
</dbReference>
<dbReference type="EnsemblBacteria" id="BAC09468">
    <property type="protein sequence ID" value="BAC09468"/>
    <property type="gene ID" value="BAC09468"/>
</dbReference>
<dbReference type="RefSeq" id="WP_011057753.1">
    <property type="nucleotide sequence ID" value="NC_004113.1"/>
</dbReference>
<reference evidence="2 3" key="1">
    <citation type="journal article" date="2002" name="DNA Res.">
        <title>Complete genome structure of the thermophilic cyanobacterium Thermosynechococcus elongatus BP-1.</title>
        <authorList>
            <person name="Nakamura Y."/>
            <person name="Kaneko T."/>
            <person name="Sato S."/>
            <person name="Ikeuchi M."/>
            <person name="Katoh H."/>
            <person name="Sasamoto S."/>
            <person name="Watanabe A."/>
            <person name="Iriguchi M."/>
            <person name="Kawashima K."/>
            <person name="Kimura T."/>
            <person name="Kishida Y."/>
            <person name="Kiyokawa C."/>
            <person name="Kohara M."/>
            <person name="Matsumoto M."/>
            <person name="Matsuno A."/>
            <person name="Nakazaki N."/>
            <person name="Shimpo S."/>
            <person name="Sugimoto M."/>
            <person name="Takeuchi C."/>
            <person name="Yamada M."/>
            <person name="Tabata S."/>
        </authorList>
    </citation>
    <scope>NUCLEOTIDE SEQUENCE [LARGE SCALE GENOMIC DNA]</scope>
    <source>
        <strain evidence="3">IAM M-273 / NIES-2133 / BP-1</strain>
    </source>
</reference>
<dbReference type="eggNOG" id="ENOG5032Z0N">
    <property type="taxonomic scope" value="Bacteria"/>
</dbReference>
<dbReference type="SUPFAM" id="SSF103511">
    <property type="entry name" value="Chlorophyll a-b binding protein"/>
    <property type="match status" value="1"/>
</dbReference>
<proteinExistence type="predicted"/>
<dbReference type="AlphaFoldDB" id="Q8DHN0"/>
<evidence type="ECO:0000313" key="3">
    <source>
        <dbReference type="Proteomes" id="UP000000440"/>
    </source>
</evidence>
<dbReference type="SMR" id="Q8DHN0"/>